<dbReference type="SMART" id="SM00208">
    <property type="entry name" value="TNFR"/>
    <property type="match status" value="4"/>
</dbReference>
<comment type="subcellular location">
    <subcellularLocation>
        <location evidence="1">Secreted</location>
    </subcellularLocation>
</comment>
<dbReference type="InterPro" id="IPR052459">
    <property type="entry name" value="TNFRSF_decoy_receptor"/>
</dbReference>
<organism evidence="11 12">
    <name type="scientific">Megalops atlanticus</name>
    <name type="common">Tarpon</name>
    <name type="synonym">Clupea gigantea</name>
    <dbReference type="NCBI Taxonomy" id="7932"/>
    <lineage>
        <taxon>Eukaryota</taxon>
        <taxon>Metazoa</taxon>
        <taxon>Chordata</taxon>
        <taxon>Craniata</taxon>
        <taxon>Vertebrata</taxon>
        <taxon>Euteleostomi</taxon>
        <taxon>Actinopterygii</taxon>
        <taxon>Neopterygii</taxon>
        <taxon>Teleostei</taxon>
        <taxon>Elopiformes</taxon>
        <taxon>Megalopidae</taxon>
        <taxon>Megalops</taxon>
    </lineage>
</organism>
<evidence type="ECO:0000256" key="3">
    <source>
        <dbReference type="ARBA" id="ARBA00022703"/>
    </source>
</evidence>
<evidence type="ECO:0000313" key="12">
    <source>
        <dbReference type="Proteomes" id="UP001046870"/>
    </source>
</evidence>
<comment type="caution">
    <text evidence="8">Lacks conserved residue(s) required for the propagation of feature annotation.</text>
</comment>
<dbReference type="Proteomes" id="UP001046870">
    <property type="component" value="Chromosome 5"/>
</dbReference>
<reference evidence="11" key="1">
    <citation type="submission" date="2021-01" db="EMBL/GenBank/DDBJ databases">
        <authorList>
            <person name="Zahm M."/>
            <person name="Roques C."/>
            <person name="Cabau C."/>
            <person name="Klopp C."/>
            <person name="Donnadieu C."/>
            <person name="Jouanno E."/>
            <person name="Lampietro C."/>
            <person name="Louis A."/>
            <person name="Herpin A."/>
            <person name="Echchiki A."/>
            <person name="Berthelot C."/>
            <person name="Parey E."/>
            <person name="Roest-Crollius H."/>
            <person name="Braasch I."/>
            <person name="Postlethwait J."/>
            <person name="Bobe J."/>
            <person name="Montfort J."/>
            <person name="Bouchez O."/>
            <person name="Begum T."/>
            <person name="Mejri S."/>
            <person name="Adams A."/>
            <person name="Chen W.-J."/>
            <person name="Guiguen Y."/>
        </authorList>
    </citation>
    <scope>NUCLEOTIDE SEQUENCE</scope>
    <source>
        <strain evidence="11">YG-15Mar2019-1</strain>
        <tissue evidence="11">Brain</tissue>
    </source>
</reference>
<dbReference type="PROSITE" id="PS50050">
    <property type="entry name" value="TNFR_NGFR_2"/>
    <property type="match status" value="1"/>
</dbReference>
<feature type="repeat" description="TNFR-Cys" evidence="8">
    <location>
        <begin position="63"/>
        <end position="104"/>
    </location>
</feature>
<keyword evidence="3" id="KW-0053">Apoptosis</keyword>
<protein>
    <recommendedName>
        <fullName evidence="10">TNFR-Cys domain-containing protein</fullName>
    </recommendedName>
</protein>
<dbReference type="PANTHER" id="PTHR23097:SF116">
    <property type="entry name" value="TUMOR NECROSIS FACTOR RECEPTOR SUPERFAMILY MEMBER 6B"/>
    <property type="match status" value="1"/>
</dbReference>
<dbReference type="EMBL" id="JAFDVH010000005">
    <property type="protein sequence ID" value="KAG7478375.1"/>
    <property type="molecule type" value="Genomic_DNA"/>
</dbReference>
<evidence type="ECO:0000256" key="5">
    <source>
        <dbReference type="ARBA" id="ARBA00022737"/>
    </source>
</evidence>
<comment type="caution">
    <text evidence="11">The sequence shown here is derived from an EMBL/GenBank/DDBJ whole genome shotgun (WGS) entry which is preliminary data.</text>
</comment>
<keyword evidence="12" id="KW-1185">Reference proteome</keyword>
<dbReference type="PANTHER" id="PTHR23097">
    <property type="entry name" value="TUMOR NECROSIS FACTOR RECEPTOR SUPERFAMILY MEMBER"/>
    <property type="match status" value="1"/>
</dbReference>
<keyword evidence="7" id="KW-0325">Glycoprotein</keyword>
<feature type="disulfide bond" evidence="8">
    <location>
        <begin position="86"/>
        <end position="104"/>
    </location>
</feature>
<feature type="chain" id="PRO_5038470345" description="TNFR-Cys domain-containing protein" evidence="9">
    <location>
        <begin position="20"/>
        <end position="283"/>
    </location>
</feature>
<dbReference type="AlphaFoldDB" id="A0A9D3Q5R8"/>
<evidence type="ECO:0000256" key="9">
    <source>
        <dbReference type="SAM" id="SignalP"/>
    </source>
</evidence>
<dbReference type="CDD" id="cd10575">
    <property type="entry name" value="TNFRSF6B"/>
    <property type="match status" value="1"/>
</dbReference>
<dbReference type="OrthoDB" id="9990004at2759"/>
<feature type="signal peptide" evidence="9">
    <location>
        <begin position="1"/>
        <end position="19"/>
    </location>
</feature>
<dbReference type="Pfam" id="PF00020">
    <property type="entry name" value="TNFR_c6"/>
    <property type="match status" value="1"/>
</dbReference>
<keyword evidence="2" id="KW-0964">Secreted</keyword>
<dbReference type="SUPFAM" id="SSF57586">
    <property type="entry name" value="TNF receptor-like"/>
    <property type="match status" value="2"/>
</dbReference>
<gene>
    <name evidence="11" type="ORF">MATL_G00079820</name>
</gene>
<evidence type="ECO:0000256" key="4">
    <source>
        <dbReference type="ARBA" id="ARBA00022729"/>
    </source>
</evidence>
<sequence>MHRPMIPFFLLLLASLNNGDQLTRKTYQRTDALTGDIVTCEMCPPGTYVLSHCTTDKRTQCGQCPDGHYTEIWNYVERCRYCGVFCTEEQYEKVKCSPKHNRVCECKAGYYLSVGFCARHSACPPGEGVNQNEPGSCDLKGTAYADVQCTPCPKGYYSAVHSSTEGCQKHSQCADGERAIPGGRRHNTFCTACKNTGTEEDRTVCDSAVIDFVVQYALRPRELRRLKNTIRKADKESLDLLHQFISLQRRHRHRPFVKVMLEVLERARLHRLKRKVQRWFLDI</sequence>
<evidence type="ECO:0000256" key="2">
    <source>
        <dbReference type="ARBA" id="ARBA00022525"/>
    </source>
</evidence>
<evidence type="ECO:0000256" key="7">
    <source>
        <dbReference type="ARBA" id="ARBA00023180"/>
    </source>
</evidence>
<dbReference type="GO" id="GO:0006915">
    <property type="term" value="P:apoptotic process"/>
    <property type="evidence" value="ECO:0007669"/>
    <property type="project" value="UniProtKB-KW"/>
</dbReference>
<feature type="disulfide bond" evidence="8">
    <location>
        <begin position="64"/>
        <end position="79"/>
    </location>
</feature>
<dbReference type="Gene3D" id="2.10.50.10">
    <property type="entry name" value="Tumor Necrosis Factor Receptor, subunit A, domain 2"/>
    <property type="match status" value="2"/>
</dbReference>
<evidence type="ECO:0000259" key="10">
    <source>
        <dbReference type="PROSITE" id="PS50050"/>
    </source>
</evidence>
<proteinExistence type="predicted"/>
<dbReference type="GO" id="GO:0005576">
    <property type="term" value="C:extracellular region"/>
    <property type="evidence" value="ECO:0007669"/>
    <property type="project" value="UniProtKB-SubCell"/>
</dbReference>
<evidence type="ECO:0000256" key="6">
    <source>
        <dbReference type="ARBA" id="ARBA00023157"/>
    </source>
</evidence>
<keyword evidence="4 9" id="KW-0732">Signal</keyword>
<dbReference type="InterPro" id="IPR001368">
    <property type="entry name" value="TNFR/NGFR_Cys_rich_reg"/>
</dbReference>
<evidence type="ECO:0000313" key="11">
    <source>
        <dbReference type="EMBL" id="KAG7478375.1"/>
    </source>
</evidence>
<evidence type="ECO:0000256" key="8">
    <source>
        <dbReference type="PROSITE-ProRule" id="PRU00206"/>
    </source>
</evidence>
<keyword evidence="6 8" id="KW-1015">Disulfide bond</keyword>
<accession>A0A9D3Q5R8</accession>
<evidence type="ECO:0000256" key="1">
    <source>
        <dbReference type="ARBA" id="ARBA00004613"/>
    </source>
</evidence>
<dbReference type="InterPro" id="IPR034023">
    <property type="entry name" value="TNFRSF6B_N"/>
</dbReference>
<feature type="domain" description="TNFR-Cys" evidence="10">
    <location>
        <begin position="63"/>
        <end position="104"/>
    </location>
</feature>
<name>A0A9D3Q5R8_MEGAT</name>
<keyword evidence="5" id="KW-0677">Repeat</keyword>